<dbReference type="PANTHER" id="PTHR28055:SF1">
    <property type="entry name" value="ALTERED INHERITANCE OF MITOCHONDRIA PROTEIN 41, MITOCHONDRIAL"/>
    <property type="match status" value="1"/>
</dbReference>
<dbReference type="InterPro" id="IPR023168">
    <property type="entry name" value="GatB_Yqey_C_2"/>
</dbReference>
<proteinExistence type="predicted"/>
<accession>A0ABP3XYC8</accession>
<evidence type="ECO:0000313" key="2">
    <source>
        <dbReference type="Proteomes" id="UP001500507"/>
    </source>
</evidence>
<dbReference type="Proteomes" id="UP001500507">
    <property type="component" value="Unassembled WGS sequence"/>
</dbReference>
<organism evidence="1 2">
    <name type="scientific">Gangjinia marincola</name>
    <dbReference type="NCBI Taxonomy" id="578463"/>
    <lineage>
        <taxon>Bacteria</taxon>
        <taxon>Pseudomonadati</taxon>
        <taxon>Bacteroidota</taxon>
        <taxon>Flavobacteriia</taxon>
        <taxon>Flavobacteriales</taxon>
        <taxon>Flavobacteriaceae</taxon>
        <taxon>Gangjinia</taxon>
    </lineage>
</organism>
<sequence length="149" mass="16314">MSLEVKITGAMKEAMKAKDQVQLASLRAIKSELLLAKTSSTASELSADDEIKLLQKLVKQRKESARIYQEQGREDLMQPEFEQAGVIEQFLPEQASEEEIERVVDNVIETTGASGMQDMGKVMGMASKQLSGKADGGAISKIVKRKLAN</sequence>
<dbReference type="InterPro" id="IPR019004">
    <property type="entry name" value="YqeY/Aim41"/>
</dbReference>
<dbReference type="SUPFAM" id="SSF89095">
    <property type="entry name" value="GatB/YqeY motif"/>
    <property type="match status" value="1"/>
</dbReference>
<dbReference type="Gene3D" id="1.10.10.410">
    <property type="match status" value="1"/>
</dbReference>
<dbReference type="PANTHER" id="PTHR28055">
    <property type="entry name" value="ALTERED INHERITANCE OF MITOCHONDRIA PROTEIN 41, MITOCHONDRIAL"/>
    <property type="match status" value="1"/>
</dbReference>
<comment type="caution">
    <text evidence="1">The sequence shown here is derived from an EMBL/GenBank/DDBJ whole genome shotgun (WGS) entry which is preliminary data.</text>
</comment>
<evidence type="ECO:0000313" key="1">
    <source>
        <dbReference type="EMBL" id="GAA0873278.1"/>
    </source>
</evidence>
<protein>
    <submittedName>
        <fullName evidence="1">GatB/YqeY domain-containing protein</fullName>
    </submittedName>
</protein>
<keyword evidence="2" id="KW-1185">Reference proteome</keyword>
<reference evidence="2" key="1">
    <citation type="journal article" date="2019" name="Int. J. Syst. Evol. Microbiol.">
        <title>The Global Catalogue of Microorganisms (GCM) 10K type strain sequencing project: providing services to taxonomists for standard genome sequencing and annotation.</title>
        <authorList>
            <consortium name="The Broad Institute Genomics Platform"/>
            <consortium name="The Broad Institute Genome Sequencing Center for Infectious Disease"/>
            <person name="Wu L."/>
            <person name="Ma J."/>
        </authorList>
    </citation>
    <scope>NUCLEOTIDE SEQUENCE [LARGE SCALE GENOMIC DNA]</scope>
    <source>
        <strain evidence="2">JCM 16082</strain>
    </source>
</reference>
<gene>
    <name evidence="1" type="ORF">GCM10009117_24250</name>
</gene>
<dbReference type="InterPro" id="IPR003789">
    <property type="entry name" value="Asn/Gln_tRNA_amidoTrase-B-like"/>
</dbReference>
<dbReference type="EMBL" id="BAAAFG010000016">
    <property type="protein sequence ID" value="GAA0873278.1"/>
    <property type="molecule type" value="Genomic_DNA"/>
</dbReference>
<dbReference type="Gene3D" id="1.10.1510.10">
    <property type="entry name" value="Uncharacterised protein YqeY/AIM41 PF09424, N-terminal domain"/>
    <property type="match status" value="1"/>
</dbReference>
<name>A0ABP3XYC8_9FLAO</name>
<dbReference type="InterPro" id="IPR042184">
    <property type="entry name" value="YqeY/Aim41_N"/>
</dbReference>
<dbReference type="Pfam" id="PF09424">
    <property type="entry name" value="YqeY"/>
    <property type="match status" value="1"/>
</dbReference>
<dbReference type="RefSeq" id="WP_343768079.1">
    <property type="nucleotide sequence ID" value="NZ_BAAAFG010000016.1"/>
</dbReference>